<dbReference type="AlphaFoldDB" id="A0AAV2CTJ2"/>
<feature type="compositionally biased region" description="Low complexity" evidence="1">
    <location>
        <begin position="16"/>
        <end position="34"/>
    </location>
</feature>
<accession>A0AAV2CTJ2</accession>
<sequence>MEDLNEGNRGADGSRTEGSSQEESEQRSSLVVSMEVEEEGSHELPSIESDSFLKSELFRIIANQDKAIAILRRELEGGRSGDTRDYSPSMRKRDRVIDDSESSQYEHPYYEEPSGEMTPPRRPNVWRAHAELAVSGLGEHNLWAPRRQIRSFGVRQPLAQSVLMEPSGTTLPPLSSYDEVTDPEDHLNS</sequence>
<proteinExistence type="predicted"/>
<feature type="region of interest" description="Disordered" evidence="1">
    <location>
        <begin position="1"/>
        <end position="47"/>
    </location>
</feature>
<name>A0AAV2CTJ2_9ROSI</name>
<dbReference type="Proteomes" id="UP001497516">
    <property type="component" value="Chromosome 10"/>
</dbReference>
<feature type="region of interest" description="Disordered" evidence="1">
    <location>
        <begin position="72"/>
        <end position="122"/>
    </location>
</feature>
<feature type="compositionally biased region" description="Basic and acidic residues" evidence="1">
    <location>
        <begin position="72"/>
        <end position="85"/>
    </location>
</feature>
<evidence type="ECO:0000256" key="1">
    <source>
        <dbReference type="SAM" id="MobiDB-lite"/>
    </source>
</evidence>
<organism evidence="2 3">
    <name type="scientific">Linum trigynum</name>
    <dbReference type="NCBI Taxonomy" id="586398"/>
    <lineage>
        <taxon>Eukaryota</taxon>
        <taxon>Viridiplantae</taxon>
        <taxon>Streptophyta</taxon>
        <taxon>Embryophyta</taxon>
        <taxon>Tracheophyta</taxon>
        <taxon>Spermatophyta</taxon>
        <taxon>Magnoliopsida</taxon>
        <taxon>eudicotyledons</taxon>
        <taxon>Gunneridae</taxon>
        <taxon>Pentapetalae</taxon>
        <taxon>rosids</taxon>
        <taxon>fabids</taxon>
        <taxon>Malpighiales</taxon>
        <taxon>Linaceae</taxon>
        <taxon>Linum</taxon>
    </lineage>
</organism>
<evidence type="ECO:0000313" key="2">
    <source>
        <dbReference type="EMBL" id="CAL1359752.1"/>
    </source>
</evidence>
<dbReference type="EMBL" id="OZ034814">
    <property type="protein sequence ID" value="CAL1359752.1"/>
    <property type="molecule type" value="Genomic_DNA"/>
</dbReference>
<reference evidence="2 3" key="1">
    <citation type="submission" date="2024-04" db="EMBL/GenBank/DDBJ databases">
        <authorList>
            <person name="Fracassetti M."/>
        </authorList>
    </citation>
    <scope>NUCLEOTIDE SEQUENCE [LARGE SCALE GENOMIC DNA]</scope>
</reference>
<protein>
    <submittedName>
        <fullName evidence="2">Uncharacterized protein</fullName>
    </submittedName>
</protein>
<feature type="region of interest" description="Disordered" evidence="1">
    <location>
        <begin position="163"/>
        <end position="189"/>
    </location>
</feature>
<gene>
    <name evidence="2" type="ORF">LTRI10_LOCUS7222</name>
</gene>
<keyword evidence="3" id="KW-1185">Reference proteome</keyword>
<evidence type="ECO:0000313" key="3">
    <source>
        <dbReference type="Proteomes" id="UP001497516"/>
    </source>
</evidence>